<keyword evidence="10" id="KW-1185">Reference proteome</keyword>
<comment type="similarity">
    <text evidence="7">Belongs to the binding-protein-dependent transport system permease family.</text>
</comment>
<dbReference type="SUPFAM" id="SSF161098">
    <property type="entry name" value="MetI-like"/>
    <property type="match status" value="1"/>
</dbReference>
<dbReference type="Pfam" id="PF00528">
    <property type="entry name" value="BPD_transp_1"/>
    <property type="match status" value="1"/>
</dbReference>
<feature type="transmembrane region" description="Helical" evidence="7">
    <location>
        <begin position="271"/>
        <end position="290"/>
    </location>
</feature>
<dbReference type="PANTHER" id="PTHR43744">
    <property type="entry name" value="ABC TRANSPORTER PERMEASE PROTEIN MG189-RELATED-RELATED"/>
    <property type="match status" value="1"/>
</dbReference>
<gene>
    <name evidence="9" type="ORF">CLV71_10725</name>
</gene>
<evidence type="ECO:0000256" key="6">
    <source>
        <dbReference type="ARBA" id="ARBA00023136"/>
    </source>
</evidence>
<comment type="subcellular location">
    <subcellularLocation>
        <location evidence="1 7">Cell membrane</location>
        <topology evidence="1 7">Multi-pass membrane protein</topology>
    </subcellularLocation>
</comment>
<keyword evidence="5 7" id="KW-1133">Transmembrane helix</keyword>
<name>A0A4R7VJQ1_9PSEU</name>
<evidence type="ECO:0000256" key="5">
    <source>
        <dbReference type="ARBA" id="ARBA00022989"/>
    </source>
</evidence>
<accession>A0A4R7VJQ1</accession>
<proteinExistence type="inferred from homology"/>
<dbReference type="GO" id="GO:0055085">
    <property type="term" value="P:transmembrane transport"/>
    <property type="evidence" value="ECO:0007669"/>
    <property type="project" value="InterPro"/>
</dbReference>
<evidence type="ECO:0000256" key="3">
    <source>
        <dbReference type="ARBA" id="ARBA00022475"/>
    </source>
</evidence>
<keyword evidence="2 7" id="KW-0813">Transport</keyword>
<dbReference type="Gene3D" id="1.10.3720.10">
    <property type="entry name" value="MetI-like"/>
    <property type="match status" value="1"/>
</dbReference>
<dbReference type="InterPro" id="IPR035906">
    <property type="entry name" value="MetI-like_sf"/>
</dbReference>
<feature type="domain" description="ABC transmembrane type-1" evidence="8">
    <location>
        <begin position="89"/>
        <end position="290"/>
    </location>
</feature>
<dbReference type="PANTHER" id="PTHR43744:SF9">
    <property type="entry name" value="POLYGALACTURONAN_RHAMNOGALACTURONAN TRANSPORT SYSTEM PERMEASE PROTEIN YTCP"/>
    <property type="match status" value="1"/>
</dbReference>
<feature type="transmembrane region" description="Helical" evidence="7">
    <location>
        <begin position="158"/>
        <end position="176"/>
    </location>
</feature>
<dbReference type="EMBL" id="SOCP01000007">
    <property type="protein sequence ID" value="TDV49686.1"/>
    <property type="molecule type" value="Genomic_DNA"/>
</dbReference>
<evidence type="ECO:0000259" key="8">
    <source>
        <dbReference type="PROSITE" id="PS50928"/>
    </source>
</evidence>
<feature type="transmembrane region" description="Helical" evidence="7">
    <location>
        <begin position="21"/>
        <end position="49"/>
    </location>
</feature>
<dbReference type="PROSITE" id="PS50928">
    <property type="entry name" value="ABC_TM1"/>
    <property type="match status" value="1"/>
</dbReference>
<dbReference type="OrthoDB" id="9810086at2"/>
<dbReference type="InterPro" id="IPR000515">
    <property type="entry name" value="MetI-like"/>
</dbReference>
<keyword evidence="3" id="KW-1003">Cell membrane</keyword>
<comment type="caution">
    <text evidence="9">The sequence shown here is derived from an EMBL/GenBank/DDBJ whole genome shotgun (WGS) entry which is preliminary data.</text>
</comment>
<dbReference type="CDD" id="cd06261">
    <property type="entry name" value="TM_PBP2"/>
    <property type="match status" value="1"/>
</dbReference>
<evidence type="ECO:0000313" key="10">
    <source>
        <dbReference type="Proteomes" id="UP000294927"/>
    </source>
</evidence>
<feature type="transmembrane region" description="Helical" evidence="7">
    <location>
        <begin position="125"/>
        <end position="146"/>
    </location>
</feature>
<keyword evidence="4 7" id="KW-0812">Transmembrane</keyword>
<evidence type="ECO:0000256" key="2">
    <source>
        <dbReference type="ARBA" id="ARBA00022448"/>
    </source>
</evidence>
<feature type="transmembrane region" description="Helical" evidence="7">
    <location>
        <begin position="89"/>
        <end position="113"/>
    </location>
</feature>
<organism evidence="9 10">
    <name type="scientific">Actinophytocola oryzae</name>
    <dbReference type="NCBI Taxonomy" id="502181"/>
    <lineage>
        <taxon>Bacteria</taxon>
        <taxon>Bacillati</taxon>
        <taxon>Actinomycetota</taxon>
        <taxon>Actinomycetes</taxon>
        <taxon>Pseudonocardiales</taxon>
        <taxon>Pseudonocardiaceae</taxon>
    </lineage>
</organism>
<dbReference type="AlphaFoldDB" id="A0A4R7VJQ1"/>
<sequence length="305" mass="32963">MTTTARVYRRHRTRAQRRRAAALPVRVLKAMVLTFCVLVVVVPFVSIIATSLAPADQVDRSGGLVLFPEHLDFTAYAAILSGGTVARALVVSLLVTVVGTLISLAATTTLAYALSKPGALAARPILFVVLFSLLFTPGIIPQYLIVKELGLLDSYWSLVLPVAMNAFNVIVMRAFFMGIPVELTDAARTDGASEWRILLRVVLPLSKAVVAVIGLFYAVAYWNNFFSALLYITDTEKWPLSLILRTFVVNSAQISTGDLGAVGAAPPQTSLRMAILVISILPILLVYPFLQKYFAKGVLVGAVKG</sequence>
<reference evidence="9 10" key="1">
    <citation type="submission" date="2019-03" db="EMBL/GenBank/DDBJ databases">
        <title>Genomic Encyclopedia of Archaeal and Bacterial Type Strains, Phase II (KMG-II): from individual species to whole genera.</title>
        <authorList>
            <person name="Goeker M."/>
        </authorList>
    </citation>
    <scope>NUCLEOTIDE SEQUENCE [LARGE SCALE GENOMIC DNA]</scope>
    <source>
        <strain evidence="9 10">DSM 45499</strain>
    </source>
</reference>
<keyword evidence="6 7" id="KW-0472">Membrane</keyword>
<protein>
    <submittedName>
        <fullName evidence="9">Carbohydrate ABC transporter membrane protein 2 (CUT1 family)</fullName>
    </submittedName>
</protein>
<evidence type="ECO:0000256" key="4">
    <source>
        <dbReference type="ARBA" id="ARBA00022692"/>
    </source>
</evidence>
<evidence type="ECO:0000256" key="1">
    <source>
        <dbReference type="ARBA" id="ARBA00004651"/>
    </source>
</evidence>
<dbReference type="GO" id="GO:0005886">
    <property type="term" value="C:plasma membrane"/>
    <property type="evidence" value="ECO:0007669"/>
    <property type="project" value="UniProtKB-SubCell"/>
</dbReference>
<evidence type="ECO:0000256" key="7">
    <source>
        <dbReference type="RuleBase" id="RU363032"/>
    </source>
</evidence>
<dbReference type="Proteomes" id="UP000294927">
    <property type="component" value="Unassembled WGS sequence"/>
</dbReference>
<dbReference type="RefSeq" id="WP_133904397.1">
    <property type="nucleotide sequence ID" value="NZ_SOCP01000007.1"/>
</dbReference>
<feature type="transmembrane region" description="Helical" evidence="7">
    <location>
        <begin position="197"/>
        <end position="222"/>
    </location>
</feature>
<evidence type="ECO:0000313" key="9">
    <source>
        <dbReference type="EMBL" id="TDV49686.1"/>
    </source>
</evidence>